<feature type="compositionally biased region" description="Polar residues" evidence="2">
    <location>
        <begin position="166"/>
        <end position="177"/>
    </location>
</feature>
<sequence length="204" mass="22026">MQIFANSQAHGGAECPEFVGWALAHKGKASKVTYNLDNPPSASSNPSVYTRINAYTEAGRQVHGPEWDPSAHPLDGEIIMRVGGGKKHGRYYIGDDTLDTAQLAAQVAAYEAKLAKERRQREEWEARQQAEMTNLFSYIRGLSVQMGQPPPPPMMLPLTPAPGTPHNQSTVASNTPKASPGISPTFPAQQLFPPGGPLPFNAPQ</sequence>
<dbReference type="OrthoDB" id="686875at2759"/>
<dbReference type="GO" id="GO:0032196">
    <property type="term" value="P:transposition"/>
    <property type="evidence" value="ECO:0007669"/>
    <property type="project" value="InterPro"/>
</dbReference>
<gene>
    <name evidence="3" type="ORF">C2845_PM15G02750</name>
</gene>
<dbReference type="AlphaFoldDB" id="A0A3L6QEL9"/>
<dbReference type="InterPro" id="IPR039266">
    <property type="entry name" value="EN-1/SPM"/>
</dbReference>
<organism evidence="3 4">
    <name type="scientific">Panicum miliaceum</name>
    <name type="common">Proso millet</name>
    <name type="synonym">Broomcorn millet</name>
    <dbReference type="NCBI Taxonomy" id="4540"/>
    <lineage>
        <taxon>Eukaryota</taxon>
        <taxon>Viridiplantae</taxon>
        <taxon>Streptophyta</taxon>
        <taxon>Embryophyta</taxon>
        <taxon>Tracheophyta</taxon>
        <taxon>Spermatophyta</taxon>
        <taxon>Magnoliopsida</taxon>
        <taxon>Liliopsida</taxon>
        <taxon>Poales</taxon>
        <taxon>Poaceae</taxon>
        <taxon>PACMAD clade</taxon>
        <taxon>Panicoideae</taxon>
        <taxon>Panicodae</taxon>
        <taxon>Paniceae</taxon>
        <taxon>Panicinae</taxon>
        <taxon>Panicum</taxon>
        <taxon>Panicum sect. Panicum</taxon>
    </lineage>
</organism>
<evidence type="ECO:0000313" key="3">
    <source>
        <dbReference type="EMBL" id="RLM75667.1"/>
    </source>
</evidence>
<proteinExistence type="predicted"/>
<evidence type="ECO:0000256" key="1">
    <source>
        <dbReference type="SAM" id="Coils"/>
    </source>
</evidence>
<accession>A0A3L6QEL9</accession>
<name>A0A3L6QEL9_PANMI</name>
<protein>
    <submittedName>
        <fullName evidence="3">Uncharacterized protein</fullName>
    </submittedName>
</protein>
<dbReference type="PANTHER" id="PTHR33157">
    <property type="entry name" value="AUTONOMOUS TRANSPOSABLE ELEMENT EN-1 MOSAIC PROTEIN-RELATED"/>
    <property type="match status" value="1"/>
</dbReference>
<keyword evidence="4" id="KW-1185">Reference proteome</keyword>
<comment type="caution">
    <text evidence="3">The sequence shown here is derived from an EMBL/GenBank/DDBJ whole genome shotgun (WGS) entry which is preliminary data.</text>
</comment>
<feature type="coiled-coil region" evidence="1">
    <location>
        <begin position="100"/>
        <end position="127"/>
    </location>
</feature>
<dbReference type="EMBL" id="PQIB02000013">
    <property type="protein sequence ID" value="RLM75667.1"/>
    <property type="molecule type" value="Genomic_DNA"/>
</dbReference>
<dbReference type="Proteomes" id="UP000275267">
    <property type="component" value="Unassembled WGS sequence"/>
</dbReference>
<feature type="region of interest" description="Disordered" evidence="2">
    <location>
        <begin position="158"/>
        <end position="204"/>
    </location>
</feature>
<evidence type="ECO:0000313" key="4">
    <source>
        <dbReference type="Proteomes" id="UP000275267"/>
    </source>
</evidence>
<feature type="compositionally biased region" description="Pro residues" evidence="2">
    <location>
        <begin position="194"/>
        <end position="204"/>
    </location>
</feature>
<evidence type="ECO:0000256" key="2">
    <source>
        <dbReference type="SAM" id="MobiDB-lite"/>
    </source>
</evidence>
<dbReference type="PANTHER" id="PTHR33157:SF12">
    <property type="entry name" value="TRANSPOSASE TNP1_EN_SPM-LIKE DOMAIN-CONTAINING PROTEIN"/>
    <property type="match status" value="1"/>
</dbReference>
<reference evidence="4" key="1">
    <citation type="journal article" date="2019" name="Nat. Commun.">
        <title>The genome of broomcorn millet.</title>
        <authorList>
            <person name="Zou C."/>
            <person name="Miki D."/>
            <person name="Li D."/>
            <person name="Tang Q."/>
            <person name="Xiao L."/>
            <person name="Rajput S."/>
            <person name="Deng P."/>
            <person name="Jia W."/>
            <person name="Huang R."/>
            <person name="Zhang M."/>
            <person name="Sun Y."/>
            <person name="Hu J."/>
            <person name="Fu X."/>
            <person name="Schnable P.S."/>
            <person name="Li F."/>
            <person name="Zhang H."/>
            <person name="Feng B."/>
            <person name="Zhu X."/>
            <person name="Liu R."/>
            <person name="Schnable J.C."/>
            <person name="Zhu J.-K."/>
            <person name="Zhang H."/>
        </authorList>
    </citation>
    <scope>NUCLEOTIDE SEQUENCE [LARGE SCALE GENOMIC DNA]</scope>
</reference>
<keyword evidence="1" id="KW-0175">Coiled coil</keyword>